<dbReference type="AlphaFoldDB" id="A0A6A6I2D4"/>
<dbReference type="EMBL" id="ML987203">
    <property type="protein sequence ID" value="KAF2244033.1"/>
    <property type="molecule type" value="Genomic_DNA"/>
</dbReference>
<dbReference type="Proteomes" id="UP000800094">
    <property type="component" value="Unassembled WGS sequence"/>
</dbReference>
<evidence type="ECO:0000313" key="1">
    <source>
        <dbReference type="EMBL" id="KAF2244033.1"/>
    </source>
</evidence>
<dbReference type="PANTHER" id="PTHR42085">
    <property type="entry name" value="F-BOX DOMAIN-CONTAINING PROTEIN"/>
    <property type="match status" value="1"/>
</dbReference>
<protein>
    <submittedName>
        <fullName evidence="1">Uncharacterized protein</fullName>
    </submittedName>
</protein>
<evidence type="ECO:0000313" key="2">
    <source>
        <dbReference type="Proteomes" id="UP000800094"/>
    </source>
</evidence>
<organism evidence="1 2">
    <name type="scientific">Trematosphaeria pertusa</name>
    <dbReference type="NCBI Taxonomy" id="390896"/>
    <lineage>
        <taxon>Eukaryota</taxon>
        <taxon>Fungi</taxon>
        <taxon>Dikarya</taxon>
        <taxon>Ascomycota</taxon>
        <taxon>Pezizomycotina</taxon>
        <taxon>Dothideomycetes</taxon>
        <taxon>Pleosporomycetidae</taxon>
        <taxon>Pleosporales</taxon>
        <taxon>Massarineae</taxon>
        <taxon>Trematosphaeriaceae</taxon>
        <taxon>Trematosphaeria</taxon>
    </lineage>
</organism>
<accession>A0A6A6I2D4</accession>
<dbReference type="PANTHER" id="PTHR42085:SF2">
    <property type="entry name" value="F-BOX DOMAIN-CONTAINING PROTEIN"/>
    <property type="match status" value="1"/>
</dbReference>
<name>A0A6A6I2D4_9PLEO</name>
<dbReference type="GeneID" id="54580452"/>
<dbReference type="InterPro" id="IPR038883">
    <property type="entry name" value="AN11006-like"/>
</dbReference>
<sequence length="310" mass="34468">MAEPNVLASPLLRLPLEIRLLIYEYLLLPSTSPSAGQGTSVTNLLSDYHTYHSSDTNNSPFTLSVRTIDPYLGAHSSRAWRRRSTYYVRTGILTGASGPFLTTTTPTTYRVLLSPYSAHLRHTVPSLLAINRQIHAEASKVLYSTYTFSFHTSIEAGVPFLSDLTPLSRTHIRHIGLAKKGFPYTKEFDRAEWSSLMSYLSSNLCLRSLDLSVVAGRPGDDGWDGIAPITASDFGLMQRMKSEWGSEVGGLDLEWVEQLFGVRGLEKVNVRALVEHCPRPMSEMMAFWIAFSRSVEGGFGEWVRGVMVGN</sequence>
<proteinExistence type="predicted"/>
<gene>
    <name evidence="1" type="ORF">BU26DRAFT_508996</name>
</gene>
<reference evidence="1" key="1">
    <citation type="journal article" date="2020" name="Stud. Mycol.">
        <title>101 Dothideomycetes genomes: a test case for predicting lifestyles and emergence of pathogens.</title>
        <authorList>
            <person name="Haridas S."/>
            <person name="Albert R."/>
            <person name="Binder M."/>
            <person name="Bloem J."/>
            <person name="Labutti K."/>
            <person name="Salamov A."/>
            <person name="Andreopoulos B."/>
            <person name="Baker S."/>
            <person name="Barry K."/>
            <person name="Bills G."/>
            <person name="Bluhm B."/>
            <person name="Cannon C."/>
            <person name="Castanera R."/>
            <person name="Culley D."/>
            <person name="Daum C."/>
            <person name="Ezra D."/>
            <person name="Gonzalez J."/>
            <person name="Henrissat B."/>
            <person name="Kuo A."/>
            <person name="Liang C."/>
            <person name="Lipzen A."/>
            <person name="Lutzoni F."/>
            <person name="Magnuson J."/>
            <person name="Mondo S."/>
            <person name="Nolan M."/>
            <person name="Ohm R."/>
            <person name="Pangilinan J."/>
            <person name="Park H.-J."/>
            <person name="Ramirez L."/>
            <person name="Alfaro M."/>
            <person name="Sun H."/>
            <person name="Tritt A."/>
            <person name="Yoshinaga Y."/>
            <person name="Zwiers L.-H."/>
            <person name="Turgeon B."/>
            <person name="Goodwin S."/>
            <person name="Spatafora J."/>
            <person name="Crous P."/>
            <person name="Grigoriev I."/>
        </authorList>
    </citation>
    <scope>NUCLEOTIDE SEQUENCE</scope>
    <source>
        <strain evidence="1">CBS 122368</strain>
    </source>
</reference>
<dbReference type="RefSeq" id="XP_033679037.1">
    <property type="nucleotide sequence ID" value="XM_033827122.1"/>
</dbReference>
<dbReference type="OrthoDB" id="5420711at2759"/>
<keyword evidence="2" id="KW-1185">Reference proteome</keyword>